<dbReference type="EMBL" id="SHKW01000001">
    <property type="protein sequence ID" value="RZU43034.1"/>
    <property type="molecule type" value="Genomic_DNA"/>
</dbReference>
<reference evidence="1 2" key="1">
    <citation type="submission" date="2019-02" db="EMBL/GenBank/DDBJ databases">
        <title>Genomic Encyclopedia of Archaeal and Bacterial Type Strains, Phase II (KMG-II): from individual species to whole genera.</title>
        <authorList>
            <person name="Goeker M."/>
        </authorList>
    </citation>
    <scope>NUCLEOTIDE SEQUENCE [LARGE SCALE GENOMIC DNA]</scope>
    <source>
        <strain evidence="1 2">DSM 18101</strain>
    </source>
</reference>
<evidence type="ECO:0000313" key="2">
    <source>
        <dbReference type="Proteomes" id="UP000292958"/>
    </source>
</evidence>
<dbReference type="SUPFAM" id="SSF51726">
    <property type="entry name" value="UROD/MetE-like"/>
    <property type="match status" value="1"/>
</dbReference>
<comment type="caution">
    <text evidence="1">The sequence shown here is derived from an EMBL/GenBank/DDBJ whole genome shotgun (WGS) entry which is preliminary data.</text>
</comment>
<dbReference type="Proteomes" id="UP000292958">
    <property type="component" value="Unassembled WGS sequence"/>
</dbReference>
<accession>A0A4Q7YZS3</accession>
<sequence>MPFDPAAAVTGIGSLPLTSMAAAIQSVAEFSSEIPFWPQMPRLSEQESVIGQGLGAVADLIEPRNEGYGYQVKEGRLDSVIEILHRNSGELTPANASGFGAFEEALSSGLFKSATAVKGQIEGLVTLSAYLYYRGRPFLSDPALFAAIAFHVSQIICWQIDRLKSAGLPVLRFVDEPALCLEASAANPIAEEQRLNALAITLNDARTHGAYAGLHCCAARPFERMFRAKPDILSFDAHEGLESFLADPHALDFVYQGGTVAYGLVPTRPHLNAVDSASIFIRWLEAASLTGNPQKLAERAIITATCGLGLLDTPSVVESFNVAHGVSKLIRRLAGTSEEKCFEDS</sequence>
<name>A0A4Q7YZS3_9BACT</name>
<proteinExistence type="predicted"/>
<gene>
    <name evidence="1" type="ORF">BDD14_4637</name>
</gene>
<organism evidence="1 2">
    <name type="scientific">Edaphobacter modestus</name>
    <dbReference type="NCBI Taxonomy" id="388466"/>
    <lineage>
        <taxon>Bacteria</taxon>
        <taxon>Pseudomonadati</taxon>
        <taxon>Acidobacteriota</taxon>
        <taxon>Terriglobia</taxon>
        <taxon>Terriglobales</taxon>
        <taxon>Acidobacteriaceae</taxon>
        <taxon>Edaphobacter</taxon>
    </lineage>
</organism>
<evidence type="ECO:0008006" key="3">
    <source>
        <dbReference type="Google" id="ProtNLM"/>
    </source>
</evidence>
<dbReference type="Gene3D" id="3.20.20.210">
    <property type="match status" value="1"/>
</dbReference>
<dbReference type="InterPro" id="IPR038071">
    <property type="entry name" value="UROD/MetE-like_sf"/>
</dbReference>
<keyword evidence="2" id="KW-1185">Reference proteome</keyword>
<evidence type="ECO:0000313" key="1">
    <source>
        <dbReference type="EMBL" id="RZU43034.1"/>
    </source>
</evidence>
<dbReference type="AlphaFoldDB" id="A0A4Q7YZS3"/>
<protein>
    <recommendedName>
        <fullName evidence="3">Methionine synthase II (Cobalamin-independent)</fullName>
    </recommendedName>
</protein>